<sequence length="538" mass="61509">MEVRYQREMTHNYMMIRAEKPEWSDNYTCHMMEENAIPGLLAFQTRHTGQGVDFYYEITSRQPLNRIFERKKPDGETIRKVISQILDTLWVLEDFLLVEEGVVMDASYIYADPDTMEIRLCFVPGLYMDFAEKMKDFLRWIMERADHRDSRAVMLSYDLYEASLRENYGAEDLRRCLNGNRSSIFCEREGGTHTECDGLHSGVDGYCAVCEKKTGAAPGQEGSRVMPDYPVRPGRRPDFPENGKTKMRKTGRTGQEDCNPAVWQSGIRQIEENGDRINPVLSPNWRKKAADRFPTVYLAGGFALELVLWFATGFRGQGFYAGIFCAVMTVILIVFRLTAAGKTESAEDDVVDDAACEEKPKIDPGYEWESDPAWNEEWHSAEGYESAARYERRIPEEAPAENRIRTEATDRTEGSERKQDEILPDSPYAELIPDPANDNAALNYEEIRIPYTPFFIGQNPDLTDCCIPDASVSPLHLRFDQDERTGEYTVTDLNSEDGTYVDGKLLCNNERELLRDGDRLRIAGLEYRFAVKNGPVVM</sequence>
<reference evidence="4 5" key="1">
    <citation type="submission" date="2016-10" db="EMBL/GenBank/DDBJ databases">
        <authorList>
            <person name="de Groot N.N."/>
        </authorList>
    </citation>
    <scope>NUCLEOTIDE SEQUENCE [LARGE SCALE GENOMIC DNA]</scope>
    <source>
        <strain evidence="4 5">F</strain>
    </source>
</reference>
<dbReference type="InterPro" id="IPR008984">
    <property type="entry name" value="SMAD_FHA_dom_sf"/>
</dbReference>
<dbReference type="RefSeq" id="WP_031473594.1">
    <property type="nucleotide sequence ID" value="NZ_FOZC01000012.1"/>
</dbReference>
<keyword evidence="2" id="KW-1133">Transmembrane helix</keyword>
<dbReference type="Pfam" id="PF00498">
    <property type="entry name" value="FHA"/>
    <property type="match status" value="1"/>
</dbReference>
<dbReference type="SUPFAM" id="SSF49879">
    <property type="entry name" value="SMAD/FHA domain"/>
    <property type="match status" value="1"/>
</dbReference>
<feature type="transmembrane region" description="Helical" evidence="2">
    <location>
        <begin position="318"/>
        <end position="335"/>
    </location>
</feature>
<dbReference type="Pfam" id="PF19909">
    <property type="entry name" value="DUF6382"/>
    <property type="match status" value="1"/>
</dbReference>
<keyword evidence="2" id="KW-0812">Transmembrane</keyword>
<dbReference type="InterPro" id="IPR045962">
    <property type="entry name" value="DUF6382"/>
</dbReference>
<feature type="domain" description="FHA" evidence="3">
    <location>
        <begin position="454"/>
        <end position="506"/>
    </location>
</feature>
<accession>A0A1I6JWG3</accession>
<dbReference type="Gene3D" id="2.60.200.20">
    <property type="match status" value="1"/>
</dbReference>
<dbReference type="InterPro" id="IPR000253">
    <property type="entry name" value="FHA_dom"/>
</dbReference>
<evidence type="ECO:0000259" key="3">
    <source>
        <dbReference type="PROSITE" id="PS50006"/>
    </source>
</evidence>
<feature type="region of interest" description="Disordered" evidence="1">
    <location>
        <begin position="218"/>
        <end position="258"/>
    </location>
</feature>
<proteinExistence type="predicted"/>
<evidence type="ECO:0000313" key="4">
    <source>
        <dbReference type="EMBL" id="SFR83261.1"/>
    </source>
</evidence>
<evidence type="ECO:0000256" key="1">
    <source>
        <dbReference type="SAM" id="MobiDB-lite"/>
    </source>
</evidence>
<dbReference type="AlphaFoldDB" id="A0A1I6JWG3"/>
<feature type="transmembrane region" description="Helical" evidence="2">
    <location>
        <begin position="295"/>
        <end position="312"/>
    </location>
</feature>
<protein>
    <submittedName>
        <fullName evidence="4">FHA domain-containing protein</fullName>
    </submittedName>
</protein>
<dbReference type="EMBL" id="FOZC01000012">
    <property type="protein sequence ID" value="SFR83261.1"/>
    <property type="molecule type" value="Genomic_DNA"/>
</dbReference>
<dbReference type="CDD" id="cd00060">
    <property type="entry name" value="FHA"/>
    <property type="match status" value="1"/>
</dbReference>
<dbReference type="SMART" id="SM00240">
    <property type="entry name" value="FHA"/>
    <property type="match status" value="1"/>
</dbReference>
<gene>
    <name evidence="4" type="ORF">SAMN02910262_02018</name>
</gene>
<organism evidence="4 5">
    <name type="scientific">[Clostridium] aminophilum</name>
    <dbReference type="NCBI Taxonomy" id="1526"/>
    <lineage>
        <taxon>Bacteria</taxon>
        <taxon>Bacillati</taxon>
        <taxon>Bacillota</taxon>
        <taxon>Clostridia</taxon>
        <taxon>Lachnospirales</taxon>
        <taxon>Lachnospiraceae</taxon>
    </lineage>
</organism>
<name>A0A1I6JWG3_9FIRM</name>
<feature type="compositionally biased region" description="Basic and acidic residues" evidence="1">
    <location>
        <begin position="235"/>
        <end position="244"/>
    </location>
</feature>
<feature type="region of interest" description="Disordered" evidence="1">
    <location>
        <begin position="391"/>
        <end position="421"/>
    </location>
</feature>
<keyword evidence="2" id="KW-0472">Membrane</keyword>
<evidence type="ECO:0000256" key="2">
    <source>
        <dbReference type="SAM" id="Phobius"/>
    </source>
</evidence>
<dbReference type="Proteomes" id="UP000214760">
    <property type="component" value="Unassembled WGS sequence"/>
</dbReference>
<evidence type="ECO:0000313" key="5">
    <source>
        <dbReference type="Proteomes" id="UP000214760"/>
    </source>
</evidence>
<dbReference type="PROSITE" id="PS50006">
    <property type="entry name" value="FHA_DOMAIN"/>
    <property type="match status" value="1"/>
</dbReference>